<organism evidence="2">
    <name type="scientific">Streptomyces sp. JL1001</name>
    <dbReference type="NCBI Taxonomy" id="3078227"/>
    <lineage>
        <taxon>Bacteria</taxon>
        <taxon>Bacillati</taxon>
        <taxon>Actinomycetota</taxon>
        <taxon>Actinomycetes</taxon>
        <taxon>Kitasatosporales</taxon>
        <taxon>Streptomycetaceae</taxon>
        <taxon>Streptomyces</taxon>
    </lineage>
</organism>
<feature type="region of interest" description="Disordered" evidence="1">
    <location>
        <begin position="160"/>
        <end position="187"/>
    </location>
</feature>
<proteinExistence type="predicted"/>
<feature type="compositionally biased region" description="Gly residues" evidence="1">
    <location>
        <begin position="165"/>
        <end position="183"/>
    </location>
</feature>
<feature type="compositionally biased region" description="Low complexity" evidence="1">
    <location>
        <begin position="368"/>
        <end position="377"/>
    </location>
</feature>
<dbReference type="EMBL" id="CP136798">
    <property type="protein sequence ID" value="XCN12979.1"/>
    <property type="molecule type" value="Genomic_DNA"/>
</dbReference>
<name>A0AAU8KCU9_9ACTN</name>
<feature type="compositionally biased region" description="Gly residues" evidence="1">
    <location>
        <begin position="358"/>
        <end position="367"/>
    </location>
</feature>
<evidence type="ECO:0000256" key="1">
    <source>
        <dbReference type="SAM" id="MobiDB-lite"/>
    </source>
</evidence>
<gene>
    <name evidence="2" type="ORF">R1Y80_04710</name>
</gene>
<sequence>MADDFRETARTVYSPSEYGMRAAAGAWLALAAAATRSKDDLRGIAGDAEAEPGVGLVELADRLGAVGGWGDGASAVAAAIAAQLQTAADSTAATVERVMELEDSYDEQERLRNEKTQADVMTAASMHQDRMGELTEAARKELTALDAVYAQVTGGNAPSAPEVGAAGGGGPVRSHGGGAGGPGAETAGAAQHAGYATAPNGSRVGMGEYPYSSVIGPDGGDFAGWVRSPNTGFLVDPVTGREFDPSSGHWIDPVTGRPFGDVTEYATRLAGLNGGPSGPTGGPGLVPTALAGGAGAAAFAGMYGGVAPPSIAHAGPAQGQVARQAADRMDRRAGVAGRMAVREAAQGGRPYLPPPGAHGSGAAGARGGSAATARRPAVTASAGTWRGRTGDATARHRLTGTPAAPPPGAAAARSAQGRPDRTGRLGAPTDLTEDPEVWRPRGRATGGVLGE</sequence>
<dbReference type="RefSeq" id="WP_354596477.1">
    <property type="nucleotide sequence ID" value="NZ_CP136798.1"/>
</dbReference>
<protein>
    <recommendedName>
        <fullName evidence="3">PPE domain-containing protein</fullName>
    </recommendedName>
</protein>
<evidence type="ECO:0008006" key="3">
    <source>
        <dbReference type="Google" id="ProtNLM"/>
    </source>
</evidence>
<reference evidence="2" key="1">
    <citation type="submission" date="2023-10" db="EMBL/GenBank/DDBJ databases">
        <title>Complete genome sequence of Streptomyces sp. JL1001.</title>
        <authorList>
            <person name="Jiang L."/>
        </authorList>
    </citation>
    <scope>NUCLEOTIDE SEQUENCE</scope>
    <source>
        <strain evidence="2">JL1001</strain>
    </source>
</reference>
<feature type="region of interest" description="Disordered" evidence="1">
    <location>
        <begin position="346"/>
        <end position="451"/>
    </location>
</feature>
<dbReference type="AlphaFoldDB" id="A0AAU8KCU9"/>
<accession>A0AAU8KCU9</accession>
<evidence type="ECO:0000313" key="2">
    <source>
        <dbReference type="EMBL" id="XCN12979.1"/>
    </source>
</evidence>